<evidence type="ECO:0000313" key="21">
    <source>
        <dbReference type="Proteomes" id="UP000054107"/>
    </source>
</evidence>
<evidence type="ECO:0000256" key="3">
    <source>
        <dbReference type="ARBA" id="ARBA00022679"/>
    </source>
</evidence>
<organism evidence="20 21">
    <name type="scientific">Parasitella parasitica</name>
    <dbReference type="NCBI Taxonomy" id="35722"/>
    <lineage>
        <taxon>Eukaryota</taxon>
        <taxon>Fungi</taxon>
        <taxon>Fungi incertae sedis</taxon>
        <taxon>Mucoromycota</taxon>
        <taxon>Mucoromycotina</taxon>
        <taxon>Mucoromycetes</taxon>
        <taxon>Mucorales</taxon>
        <taxon>Mucorineae</taxon>
        <taxon>Mucoraceae</taxon>
        <taxon>Parasitella</taxon>
    </lineage>
</organism>
<evidence type="ECO:0000259" key="18">
    <source>
        <dbReference type="PROSITE" id="PS50089"/>
    </source>
</evidence>
<keyword evidence="7" id="KW-0833">Ubl conjugation pathway</keyword>
<evidence type="ECO:0000256" key="12">
    <source>
        <dbReference type="ARBA" id="ARBA00023295"/>
    </source>
</evidence>
<dbReference type="Proteomes" id="UP000054107">
    <property type="component" value="Unassembled WGS sequence"/>
</dbReference>
<evidence type="ECO:0000256" key="13">
    <source>
        <dbReference type="ARBA" id="ARBA00023326"/>
    </source>
</evidence>
<dbReference type="PROSITE" id="PS00518">
    <property type="entry name" value="ZF_RING_1"/>
    <property type="match status" value="1"/>
</dbReference>
<dbReference type="SUPFAM" id="SSF57850">
    <property type="entry name" value="RING/U-box"/>
    <property type="match status" value="1"/>
</dbReference>
<keyword evidence="3" id="KW-0808">Transferase</keyword>
<keyword evidence="4" id="KW-0479">Metal-binding</keyword>
<comment type="similarity">
    <text evidence="2 15 16">Belongs to the glycosyl hydrolase 9 (cellulase E) family.</text>
</comment>
<dbReference type="Gene3D" id="1.50.10.10">
    <property type="match status" value="1"/>
</dbReference>
<name>A0A0B7NR09_9FUNG</name>
<dbReference type="PROSITE" id="PS51873">
    <property type="entry name" value="TRIAD"/>
    <property type="match status" value="1"/>
</dbReference>
<dbReference type="EMBL" id="LN733663">
    <property type="protein sequence ID" value="CEP17429.1"/>
    <property type="molecule type" value="Genomic_DNA"/>
</dbReference>
<dbReference type="SUPFAM" id="SSF48208">
    <property type="entry name" value="Six-hairpin glycosidases"/>
    <property type="match status" value="1"/>
</dbReference>
<feature type="compositionally biased region" description="Pro residues" evidence="17">
    <location>
        <begin position="279"/>
        <end position="296"/>
    </location>
</feature>
<dbReference type="InterPro" id="IPR033126">
    <property type="entry name" value="Glyco_hydro_9_Asp/Glu_AS"/>
</dbReference>
<feature type="region of interest" description="Disordered" evidence="17">
    <location>
        <begin position="1"/>
        <end position="30"/>
    </location>
</feature>
<dbReference type="PROSITE" id="PS00698">
    <property type="entry name" value="GH9_3"/>
    <property type="match status" value="1"/>
</dbReference>
<dbReference type="AlphaFoldDB" id="A0A0B7NR09"/>
<protein>
    <recommendedName>
        <fullName evidence="16">Endoglucanase</fullName>
        <ecNumber evidence="16">3.2.1.4</ecNumber>
    </recommendedName>
</protein>
<evidence type="ECO:0000256" key="1">
    <source>
        <dbReference type="ARBA" id="ARBA00000966"/>
    </source>
</evidence>
<dbReference type="GO" id="GO:0030245">
    <property type="term" value="P:cellulose catabolic process"/>
    <property type="evidence" value="ECO:0007669"/>
    <property type="project" value="UniProtKB-KW"/>
</dbReference>
<feature type="domain" description="RING-type" evidence="19">
    <location>
        <begin position="40"/>
        <end position="275"/>
    </location>
</feature>
<evidence type="ECO:0000256" key="5">
    <source>
        <dbReference type="ARBA" id="ARBA00022737"/>
    </source>
</evidence>
<feature type="compositionally biased region" description="Polar residues" evidence="17">
    <location>
        <begin position="9"/>
        <end position="19"/>
    </location>
</feature>
<feature type="region of interest" description="Disordered" evidence="17">
    <location>
        <begin position="1046"/>
        <end position="1066"/>
    </location>
</feature>
<sequence length="1112" mass="125021">MSLKGINNAKVSTPKATQSPLPPPHPKNILSARLPERKRKSEMCIICFQNCTPSSFVKAETCSHAVCDSCLRAYFQNVLTERRYTAFERIECPDPNCNATYLSDKVTRNIFTACQRNEWWTAVTIKSNVQNKVVCPYVDCGAIFDADFSLTKKCTFVECYECHHGFCSACQQVWHPGVIKIVDDEEEMKKTLSQAEANSWTRCPTCHHLIEKKGHQLIKDREKSMSSNLTASNALESDHKQQIESTANKLPPPSALFDFYGNPKMSEPVSPNPRQVYILPPPSSLPGYHLPPPPAPMSSNNTSNNSNISYYQQHPPQPQPHQADYHPQYYYSSPTSTNAGIKRESSYPSGPTKKRTKKSTAVTSVASTATDDISVAAATLASFASSNDEDEEEESQAEHQQQAQPRKKRQYNKKYSSKDDALSKQQENQVLELCIRMKIHHASWLSFAVVLIASNVQAANPLADSPLMHPTGDPLDGPYVAPSEPKYDYAEVLHKSYLFYHAQKSGVLPYQRMAWRSDSCKVCVGDFGEDLSRGWYEAANTMKWGLPLGWTVTQLAFNIMMFEDSMNSVDELAEGLELLKWGADYITNAHYNDTYIVGQLGTSVIGPISKQVELDVDFNYWGPPEEYEQWVPTGLPHKAYYLSPDNPSSEIVGEYSAALAAISIPWRKHNATYADTLVDHAKRLYKFATDHPGSYVSSRQNAFQWAAFWYPSTRYEDELAWSAAWLYAATKDEFYLNEAKKWYAQASDSWTEYSWDEKGGGLHVLLYAITKDGQFYKNSMDYFNQFLPGSPTQIVKFTPRGLAYIEHWGSVGYSGNVAFLMLAFAKSIGYETDEAKAMTTFAIQQINYALGDYGYSWVVGFGDNYPSKPYHKSSYNSYIDYPMRGTFQDKVEGDFSESRTEQRFILYGAVEGGPNVDDTWYDDRSNYEYSEVTQDYNAAWTGAIAGLIDFYGSQKFEPFTDCDLDLGWSHPNASEAPAWPEDDCYHTCNKGCPRGEMKSSYSWKLLTEPQEEMHKHLELLYPGQGLLKAAALEGKTFEDLKAMGLVSDSNDDEENDDEVEEDSVDGKVKAAGLAPKSKSKHTGKHVSGAAKTMSITVLTYAIMVSAVYVFNF</sequence>
<proteinExistence type="inferred from homology"/>
<keyword evidence="5" id="KW-0677">Repeat</keyword>
<dbReference type="Pfam" id="PF00759">
    <property type="entry name" value="Glyco_hydro_9"/>
    <property type="match status" value="1"/>
</dbReference>
<feature type="compositionally biased region" description="Low complexity" evidence="17">
    <location>
        <begin position="297"/>
        <end position="331"/>
    </location>
</feature>
<accession>A0A0B7NR09</accession>
<dbReference type="InterPro" id="IPR044066">
    <property type="entry name" value="TRIAD_supradom"/>
</dbReference>
<evidence type="ECO:0000256" key="4">
    <source>
        <dbReference type="ARBA" id="ARBA00022723"/>
    </source>
</evidence>
<keyword evidence="9" id="KW-0862">Zinc</keyword>
<evidence type="ECO:0000256" key="11">
    <source>
        <dbReference type="ARBA" id="ARBA00023277"/>
    </source>
</evidence>
<comment type="catalytic activity">
    <reaction evidence="1 16">
        <text>Endohydrolysis of (1-&gt;4)-beta-D-glucosidic linkages in cellulose, lichenin and cereal beta-D-glucans.</text>
        <dbReference type="EC" id="3.2.1.4"/>
    </reaction>
</comment>
<dbReference type="Pfam" id="PF01485">
    <property type="entry name" value="IBR"/>
    <property type="match status" value="1"/>
</dbReference>
<dbReference type="GO" id="GO:0016740">
    <property type="term" value="F:transferase activity"/>
    <property type="evidence" value="ECO:0007669"/>
    <property type="project" value="UniProtKB-KW"/>
</dbReference>
<evidence type="ECO:0000256" key="6">
    <source>
        <dbReference type="ARBA" id="ARBA00022771"/>
    </source>
</evidence>
<keyword evidence="12 15" id="KW-0326">Glycosidase</keyword>
<evidence type="ECO:0000256" key="8">
    <source>
        <dbReference type="ARBA" id="ARBA00022801"/>
    </source>
</evidence>
<dbReference type="InterPro" id="IPR008928">
    <property type="entry name" value="6-hairpin_glycosidase_sf"/>
</dbReference>
<evidence type="ECO:0000256" key="7">
    <source>
        <dbReference type="ARBA" id="ARBA00022786"/>
    </source>
</evidence>
<dbReference type="GO" id="GO:0008270">
    <property type="term" value="F:zinc ion binding"/>
    <property type="evidence" value="ECO:0007669"/>
    <property type="project" value="UniProtKB-KW"/>
</dbReference>
<dbReference type="OrthoDB" id="10257085at2759"/>
<keyword evidence="11 15" id="KW-0119">Carbohydrate metabolism</keyword>
<evidence type="ECO:0000256" key="15">
    <source>
        <dbReference type="PROSITE-ProRule" id="PRU10060"/>
    </source>
</evidence>
<feature type="domain" description="RING-type" evidence="18">
    <location>
        <begin position="44"/>
        <end position="93"/>
    </location>
</feature>
<dbReference type="InterPro" id="IPR017907">
    <property type="entry name" value="Znf_RING_CS"/>
</dbReference>
<keyword evidence="13 15" id="KW-0624">Polysaccharide degradation</keyword>
<dbReference type="CDD" id="cd20335">
    <property type="entry name" value="BRcat_RBR"/>
    <property type="match status" value="1"/>
</dbReference>
<feature type="compositionally biased region" description="Acidic residues" evidence="17">
    <location>
        <begin position="1049"/>
        <end position="1063"/>
    </location>
</feature>
<dbReference type="InterPro" id="IPR001841">
    <property type="entry name" value="Znf_RING"/>
</dbReference>
<dbReference type="STRING" id="35722.A0A0B7NR09"/>
<keyword evidence="21" id="KW-1185">Reference proteome</keyword>
<feature type="active site" evidence="15">
    <location>
        <position position="922"/>
    </location>
</feature>
<dbReference type="GO" id="GO:0008810">
    <property type="term" value="F:cellulase activity"/>
    <property type="evidence" value="ECO:0007669"/>
    <property type="project" value="UniProtKB-EC"/>
</dbReference>
<keyword evidence="8 15" id="KW-0378">Hydrolase</keyword>
<dbReference type="Gene3D" id="3.30.40.10">
    <property type="entry name" value="Zinc/RING finger domain, C3HC4 (zinc finger)"/>
    <property type="match status" value="1"/>
</dbReference>
<dbReference type="InterPro" id="IPR012341">
    <property type="entry name" value="6hp_glycosidase-like_sf"/>
</dbReference>
<evidence type="ECO:0000313" key="20">
    <source>
        <dbReference type="EMBL" id="CEP17429.1"/>
    </source>
</evidence>
<evidence type="ECO:0000256" key="16">
    <source>
        <dbReference type="RuleBase" id="RU361166"/>
    </source>
</evidence>
<feature type="region of interest" description="Disordered" evidence="17">
    <location>
        <begin position="383"/>
        <end position="422"/>
    </location>
</feature>
<dbReference type="PANTHER" id="PTHR22298">
    <property type="entry name" value="ENDO-1,4-BETA-GLUCANASE"/>
    <property type="match status" value="1"/>
</dbReference>
<reference evidence="20 21" key="1">
    <citation type="submission" date="2014-09" db="EMBL/GenBank/DDBJ databases">
        <authorList>
            <person name="Ellenberger Sabrina"/>
        </authorList>
    </citation>
    <scope>NUCLEOTIDE SEQUENCE [LARGE SCALE GENOMIC DNA]</scope>
    <source>
        <strain evidence="20 21">CBS 412.66</strain>
    </source>
</reference>
<dbReference type="EC" id="3.2.1.4" evidence="16"/>
<evidence type="ECO:0000256" key="17">
    <source>
        <dbReference type="SAM" id="MobiDB-lite"/>
    </source>
</evidence>
<dbReference type="PROSITE" id="PS50089">
    <property type="entry name" value="ZF_RING_2"/>
    <property type="match status" value="1"/>
</dbReference>
<dbReference type="InterPro" id="IPR001701">
    <property type="entry name" value="Glyco_hydro_9"/>
</dbReference>
<evidence type="ECO:0000259" key="19">
    <source>
        <dbReference type="PROSITE" id="PS51873"/>
    </source>
</evidence>
<keyword evidence="6 14" id="KW-0863">Zinc-finger</keyword>
<feature type="region of interest" description="Disordered" evidence="17">
    <location>
        <begin position="266"/>
        <end position="362"/>
    </location>
</feature>
<dbReference type="InterPro" id="IPR013083">
    <property type="entry name" value="Znf_RING/FYVE/PHD"/>
</dbReference>
<evidence type="ECO:0000256" key="14">
    <source>
        <dbReference type="PROSITE-ProRule" id="PRU00175"/>
    </source>
</evidence>
<keyword evidence="10 16" id="KW-0136">Cellulose degradation</keyword>
<evidence type="ECO:0000256" key="9">
    <source>
        <dbReference type="ARBA" id="ARBA00022833"/>
    </source>
</evidence>
<evidence type="ECO:0000256" key="10">
    <source>
        <dbReference type="ARBA" id="ARBA00023001"/>
    </source>
</evidence>
<gene>
    <name evidence="20" type="primary">PARPA_11725.1 scaffold 44482</name>
</gene>
<feature type="active site" evidence="15">
    <location>
        <position position="931"/>
    </location>
</feature>
<evidence type="ECO:0000256" key="2">
    <source>
        <dbReference type="ARBA" id="ARBA00007072"/>
    </source>
</evidence>
<dbReference type="InterPro" id="IPR002867">
    <property type="entry name" value="IBR_dom"/>
</dbReference>